<proteinExistence type="predicted"/>
<dbReference type="EMBL" id="FLQV01000540">
    <property type="protein sequence ID" value="SBS95262.1"/>
    <property type="molecule type" value="Genomic_DNA"/>
</dbReference>
<organism evidence="1 4">
    <name type="scientific">Plasmodium ovale curtisi</name>
    <dbReference type="NCBI Taxonomy" id="864141"/>
    <lineage>
        <taxon>Eukaryota</taxon>
        <taxon>Sar</taxon>
        <taxon>Alveolata</taxon>
        <taxon>Apicomplexa</taxon>
        <taxon>Aconoidasida</taxon>
        <taxon>Haemosporida</taxon>
        <taxon>Plasmodiidae</taxon>
        <taxon>Plasmodium</taxon>
        <taxon>Plasmodium (Plasmodium)</taxon>
    </lineage>
</organism>
<dbReference type="Proteomes" id="UP000078546">
    <property type="component" value="Unassembled WGS sequence"/>
</dbReference>
<dbReference type="Proteomes" id="UP000078560">
    <property type="component" value="Unassembled WGS sequence"/>
</dbReference>
<dbReference type="EMBL" id="FLQU01000849">
    <property type="protein sequence ID" value="SBS89955.1"/>
    <property type="molecule type" value="Genomic_DNA"/>
</dbReference>
<protein>
    <submittedName>
        <fullName evidence="1">Uncharacterized protein</fullName>
    </submittedName>
</protein>
<sequence length="68" mass="8020">MHLYAHVERTNVRGIHLFNVEIEETLDYLNGELVKMSTKVVIKEGENRGIAFIKSWKHKRSKNRRLDA</sequence>
<reference evidence="3 4" key="2">
    <citation type="submission" date="2016-05" db="EMBL/GenBank/DDBJ databases">
        <authorList>
            <person name="Naeem Raeece"/>
        </authorList>
    </citation>
    <scope>NUCLEOTIDE SEQUENCE [LARGE SCALE GENOMIC DNA]</scope>
</reference>
<accession>A0A1A8WDV1</accession>
<name>A0A1A8WDV1_PLAOA</name>
<evidence type="ECO:0000313" key="1">
    <source>
        <dbReference type="EMBL" id="SBS89955.1"/>
    </source>
</evidence>
<gene>
    <name evidence="2" type="ORF">POVCU1_029340</name>
    <name evidence="1" type="ORF">POVCU2_0058770</name>
</gene>
<evidence type="ECO:0000313" key="3">
    <source>
        <dbReference type="Proteomes" id="UP000078546"/>
    </source>
</evidence>
<reference evidence="1" key="1">
    <citation type="submission" date="2016-05" db="EMBL/GenBank/DDBJ databases">
        <authorList>
            <person name="Lavstsen T."/>
            <person name="Jespersen J.S."/>
        </authorList>
    </citation>
    <scope>NUCLEOTIDE SEQUENCE [LARGE SCALE GENOMIC DNA]</scope>
</reference>
<evidence type="ECO:0000313" key="2">
    <source>
        <dbReference type="EMBL" id="SBS95262.1"/>
    </source>
</evidence>
<dbReference type="AlphaFoldDB" id="A0A1A8WDV1"/>
<evidence type="ECO:0000313" key="4">
    <source>
        <dbReference type="Proteomes" id="UP000078560"/>
    </source>
</evidence>